<protein>
    <recommendedName>
        <fullName evidence="4">Permease</fullName>
    </recommendedName>
</protein>
<dbReference type="EMBL" id="QGLE01000002">
    <property type="protein sequence ID" value="PWR25070.1"/>
    <property type="molecule type" value="Genomic_DNA"/>
</dbReference>
<keyword evidence="1" id="KW-0472">Membrane</keyword>
<reference evidence="2 3" key="1">
    <citation type="submission" date="2018-05" db="EMBL/GenBank/DDBJ databases">
        <title>Zavarzinia sp. HR-AS.</title>
        <authorList>
            <person name="Lee Y."/>
            <person name="Jeon C.O."/>
        </authorList>
    </citation>
    <scope>NUCLEOTIDE SEQUENCE [LARGE SCALE GENOMIC DNA]</scope>
    <source>
        <strain evidence="2 3">HR-AS</strain>
    </source>
</reference>
<dbReference type="Proteomes" id="UP000245461">
    <property type="component" value="Unassembled WGS sequence"/>
</dbReference>
<dbReference type="Pfam" id="PF20398">
    <property type="entry name" value="DUF6691"/>
    <property type="match status" value="1"/>
</dbReference>
<dbReference type="OrthoDB" id="9790409at2"/>
<dbReference type="AlphaFoldDB" id="A0A317EG61"/>
<sequence length="138" mass="14054">MARIIAALAAGLIFGLGLALAGMTDPARVIGFLDLAGAWNPALAFVMGAGVIVTFIGYRLVLARPKPALDAKFQIPTRTDIDLPLVGGAALFGIGWGLAGYCPGPALSSLIAGNGDVFALVGAMIAGMIVVRFARMRG</sequence>
<proteinExistence type="predicted"/>
<dbReference type="InterPro" id="IPR046513">
    <property type="entry name" value="DUF6691"/>
</dbReference>
<keyword evidence="1" id="KW-1133">Transmembrane helix</keyword>
<name>A0A317EG61_9PROT</name>
<evidence type="ECO:0008006" key="4">
    <source>
        <dbReference type="Google" id="ProtNLM"/>
    </source>
</evidence>
<evidence type="ECO:0000256" key="1">
    <source>
        <dbReference type="SAM" id="Phobius"/>
    </source>
</evidence>
<keyword evidence="3" id="KW-1185">Reference proteome</keyword>
<feature type="transmembrane region" description="Helical" evidence="1">
    <location>
        <begin position="111"/>
        <end position="134"/>
    </location>
</feature>
<gene>
    <name evidence="2" type="ORF">DKG74_04700</name>
</gene>
<comment type="caution">
    <text evidence="2">The sequence shown here is derived from an EMBL/GenBank/DDBJ whole genome shotgun (WGS) entry which is preliminary data.</text>
</comment>
<evidence type="ECO:0000313" key="2">
    <source>
        <dbReference type="EMBL" id="PWR25070.1"/>
    </source>
</evidence>
<accession>A0A317EG61</accession>
<feature type="transmembrane region" description="Helical" evidence="1">
    <location>
        <begin position="81"/>
        <end position="99"/>
    </location>
</feature>
<dbReference type="RefSeq" id="WP_109903147.1">
    <property type="nucleotide sequence ID" value="NZ_QGLE01000002.1"/>
</dbReference>
<organism evidence="2 3">
    <name type="scientific">Zavarzinia aquatilis</name>
    <dbReference type="NCBI Taxonomy" id="2211142"/>
    <lineage>
        <taxon>Bacteria</taxon>
        <taxon>Pseudomonadati</taxon>
        <taxon>Pseudomonadota</taxon>
        <taxon>Alphaproteobacteria</taxon>
        <taxon>Rhodospirillales</taxon>
        <taxon>Zavarziniaceae</taxon>
        <taxon>Zavarzinia</taxon>
    </lineage>
</organism>
<keyword evidence="1" id="KW-0812">Transmembrane</keyword>
<feature type="transmembrane region" description="Helical" evidence="1">
    <location>
        <begin position="37"/>
        <end position="61"/>
    </location>
</feature>
<evidence type="ECO:0000313" key="3">
    <source>
        <dbReference type="Proteomes" id="UP000245461"/>
    </source>
</evidence>